<reference evidence="4 5" key="1">
    <citation type="submission" date="2024-06" db="EMBL/GenBank/DDBJ databases">
        <authorList>
            <person name="Kraege A."/>
            <person name="Thomma B."/>
        </authorList>
    </citation>
    <scope>NUCLEOTIDE SEQUENCE [LARGE SCALE GENOMIC DNA]</scope>
</reference>
<dbReference type="PANTHER" id="PTHR46093:SF3">
    <property type="entry name" value="ACYL-COA-BINDING DOMAIN-CONTAINING PROTEIN 4"/>
    <property type="match status" value="1"/>
</dbReference>
<dbReference type="SUPFAM" id="SSF117281">
    <property type="entry name" value="Kelch motif"/>
    <property type="match status" value="2"/>
</dbReference>
<keyword evidence="2" id="KW-0677">Repeat</keyword>
<feature type="region of interest" description="Disordered" evidence="3">
    <location>
        <begin position="1"/>
        <end position="24"/>
    </location>
</feature>
<dbReference type="PANTHER" id="PTHR46093">
    <property type="entry name" value="ACYL-COA-BINDING DOMAIN-CONTAINING PROTEIN 5"/>
    <property type="match status" value="1"/>
</dbReference>
<sequence length="348" mass="38130">MASAQLSWEEVATSKDDKPSLPRSGHVAAALPATHSHDVIIFGGYVEDEQKGREAANDAWTFSLASGKWEEVKYTSEEVPRVRLASQAVVVGQHLWLIAGWDPGHNKDGGDILSDLWRLDLNTMAWKQISPEGEQMPQISRFQAQAIGSRIYIHTHRSLQDILVLDVSDSNAPTLSLQPVTSDPEPPMSRGLHSLTAVGEDLVLFAGAPKEGPMLGDLWALHTGSASWQELDAEGRTPHVRCSQAVAAADSDVFVFGGSYYKNEGGLQPLNDLIVLDTKEMQWRYSKLADGSGPLPRNAATLTRVGDKLVLYGGWNPFVETYNDTHVMDVSGVSSMLKDFPLDPEEDW</sequence>
<evidence type="ECO:0000256" key="2">
    <source>
        <dbReference type="ARBA" id="ARBA00022737"/>
    </source>
</evidence>
<dbReference type="Proteomes" id="UP001497392">
    <property type="component" value="Unassembled WGS sequence"/>
</dbReference>
<evidence type="ECO:0000313" key="5">
    <source>
        <dbReference type="Proteomes" id="UP001497392"/>
    </source>
</evidence>
<proteinExistence type="predicted"/>
<dbReference type="Pfam" id="PF24681">
    <property type="entry name" value="Kelch_KLHDC2_KLHL20_DRC7"/>
    <property type="match status" value="2"/>
</dbReference>
<name>A0ABP1FXE5_9CHLO</name>
<dbReference type="EMBL" id="CAXHTA020000011">
    <property type="protein sequence ID" value="CAL5224560.1"/>
    <property type="molecule type" value="Genomic_DNA"/>
</dbReference>
<evidence type="ECO:0000256" key="3">
    <source>
        <dbReference type="SAM" id="MobiDB-lite"/>
    </source>
</evidence>
<organism evidence="4 5">
    <name type="scientific">Coccomyxa viridis</name>
    <dbReference type="NCBI Taxonomy" id="1274662"/>
    <lineage>
        <taxon>Eukaryota</taxon>
        <taxon>Viridiplantae</taxon>
        <taxon>Chlorophyta</taxon>
        <taxon>core chlorophytes</taxon>
        <taxon>Trebouxiophyceae</taxon>
        <taxon>Trebouxiophyceae incertae sedis</taxon>
        <taxon>Coccomyxaceae</taxon>
        <taxon>Coccomyxa</taxon>
    </lineage>
</organism>
<keyword evidence="1" id="KW-0880">Kelch repeat</keyword>
<keyword evidence="5" id="KW-1185">Reference proteome</keyword>
<accession>A0ABP1FXE5</accession>
<dbReference type="InterPro" id="IPR015915">
    <property type="entry name" value="Kelch-typ_b-propeller"/>
</dbReference>
<comment type="caution">
    <text evidence="4">The sequence shown here is derived from an EMBL/GenBank/DDBJ whole genome shotgun (WGS) entry which is preliminary data.</text>
</comment>
<dbReference type="Gene3D" id="2.120.10.80">
    <property type="entry name" value="Kelch-type beta propeller"/>
    <property type="match status" value="2"/>
</dbReference>
<protein>
    <submittedName>
        <fullName evidence="4">G7263 protein</fullName>
    </submittedName>
</protein>
<evidence type="ECO:0000313" key="4">
    <source>
        <dbReference type="EMBL" id="CAL5224560.1"/>
    </source>
</evidence>
<gene>
    <name evidence="4" type="primary">g7263</name>
    <name evidence="4" type="ORF">VP750_LOCUS6219</name>
</gene>
<evidence type="ECO:0000256" key="1">
    <source>
        <dbReference type="ARBA" id="ARBA00022441"/>
    </source>
</evidence>